<accession>A0A392N2E4</accession>
<dbReference type="EMBL" id="LXQA010024779">
    <property type="protein sequence ID" value="MCH93369.1"/>
    <property type="molecule type" value="Genomic_DNA"/>
</dbReference>
<sequence>MVPEEVATAASEECERMLRTGDRVGQTAYDKKKLLLYAILSGSRRHIDRLLRDQPTLF</sequence>
<gene>
    <name evidence="1" type="ORF">A2U01_0014318</name>
</gene>
<comment type="caution">
    <text evidence="1">The sequence shown here is derived from an EMBL/GenBank/DDBJ whole genome shotgun (WGS) entry which is preliminary data.</text>
</comment>
<evidence type="ECO:0000313" key="2">
    <source>
        <dbReference type="Proteomes" id="UP000265520"/>
    </source>
</evidence>
<reference evidence="1 2" key="1">
    <citation type="journal article" date="2018" name="Front. Plant Sci.">
        <title>Red Clover (Trifolium pratense) and Zigzag Clover (T. medium) - A Picture of Genomic Similarities and Differences.</title>
        <authorList>
            <person name="Dluhosova J."/>
            <person name="Istvanek J."/>
            <person name="Nedelnik J."/>
            <person name="Repkova J."/>
        </authorList>
    </citation>
    <scope>NUCLEOTIDE SEQUENCE [LARGE SCALE GENOMIC DNA]</scope>
    <source>
        <strain evidence="2">cv. 10/8</strain>
        <tissue evidence="1">Leaf</tissue>
    </source>
</reference>
<organism evidence="1 2">
    <name type="scientific">Trifolium medium</name>
    <dbReference type="NCBI Taxonomy" id="97028"/>
    <lineage>
        <taxon>Eukaryota</taxon>
        <taxon>Viridiplantae</taxon>
        <taxon>Streptophyta</taxon>
        <taxon>Embryophyta</taxon>
        <taxon>Tracheophyta</taxon>
        <taxon>Spermatophyta</taxon>
        <taxon>Magnoliopsida</taxon>
        <taxon>eudicotyledons</taxon>
        <taxon>Gunneridae</taxon>
        <taxon>Pentapetalae</taxon>
        <taxon>rosids</taxon>
        <taxon>fabids</taxon>
        <taxon>Fabales</taxon>
        <taxon>Fabaceae</taxon>
        <taxon>Papilionoideae</taxon>
        <taxon>50 kb inversion clade</taxon>
        <taxon>NPAAA clade</taxon>
        <taxon>Hologalegina</taxon>
        <taxon>IRL clade</taxon>
        <taxon>Trifolieae</taxon>
        <taxon>Trifolium</taxon>
    </lineage>
</organism>
<name>A0A392N2E4_9FABA</name>
<dbReference type="Proteomes" id="UP000265520">
    <property type="component" value="Unassembled WGS sequence"/>
</dbReference>
<evidence type="ECO:0000313" key="1">
    <source>
        <dbReference type="EMBL" id="MCH93369.1"/>
    </source>
</evidence>
<keyword evidence="2" id="KW-1185">Reference proteome</keyword>
<proteinExistence type="predicted"/>
<protein>
    <submittedName>
        <fullName evidence="1">Nucleoporin interacting component (Nup93/Nic96-like) family protein</fullName>
    </submittedName>
</protein>
<dbReference type="AlphaFoldDB" id="A0A392N2E4"/>
<feature type="non-terminal residue" evidence="1">
    <location>
        <position position="58"/>
    </location>
</feature>